<organism evidence="4 5">
    <name type="scientific">Canavalia gladiata</name>
    <name type="common">Sword bean</name>
    <name type="synonym">Dolichos gladiatus</name>
    <dbReference type="NCBI Taxonomy" id="3824"/>
    <lineage>
        <taxon>Eukaryota</taxon>
        <taxon>Viridiplantae</taxon>
        <taxon>Streptophyta</taxon>
        <taxon>Embryophyta</taxon>
        <taxon>Tracheophyta</taxon>
        <taxon>Spermatophyta</taxon>
        <taxon>Magnoliopsida</taxon>
        <taxon>eudicotyledons</taxon>
        <taxon>Gunneridae</taxon>
        <taxon>Pentapetalae</taxon>
        <taxon>rosids</taxon>
        <taxon>fabids</taxon>
        <taxon>Fabales</taxon>
        <taxon>Fabaceae</taxon>
        <taxon>Papilionoideae</taxon>
        <taxon>50 kb inversion clade</taxon>
        <taxon>NPAAA clade</taxon>
        <taxon>indigoferoid/millettioid clade</taxon>
        <taxon>Phaseoleae</taxon>
        <taxon>Canavalia</taxon>
    </lineage>
</organism>
<feature type="compositionally biased region" description="Low complexity" evidence="2">
    <location>
        <begin position="25"/>
        <end position="44"/>
    </location>
</feature>
<evidence type="ECO:0000256" key="2">
    <source>
        <dbReference type="SAM" id="MobiDB-lite"/>
    </source>
</evidence>
<keyword evidence="5" id="KW-1185">Reference proteome</keyword>
<reference evidence="4 5" key="1">
    <citation type="submission" date="2024-01" db="EMBL/GenBank/DDBJ databases">
        <title>The genomes of 5 underutilized Papilionoideae crops provide insights into root nodulation and disease resistanc.</title>
        <authorList>
            <person name="Jiang F."/>
        </authorList>
    </citation>
    <scope>NUCLEOTIDE SEQUENCE [LARGE SCALE GENOMIC DNA]</scope>
    <source>
        <strain evidence="4">LVBAO_FW01</strain>
        <tissue evidence="4">Leaves</tissue>
    </source>
</reference>
<accession>A0AAN9LN47</accession>
<feature type="region of interest" description="Disordered" evidence="2">
    <location>
        <begin position="251"/>
        <end position="336"/>
    </location>
</feature>
<evidence type="ECO:0000256" key="1">
    <source>
        <dbReference type="SAM" id="Coils"/>
    </source>
</evidence>
<dbReference type="AlphaFoldDB" id="A0AAN9LN47"/>
<feature type="coiled-coil region" evidence="1">
    <location>
        <begin position="386"/>
        <end position="443"/>
    </location>
</feature>
<evidence type="ECO:0000313" key="5">
    <source>
        <dbReference type="Proteomes" id="UP001367508"/>
    </source>
</evidence>
<keyword evidence="1" id="KW-0175">Coiled coil</keyword>
<gene>
    <name evidence="4" type="ORF">VNO77_17730</name>
</gene>
<comment type="caution">
    <text evidence="4">The sequence shown here is derived from an EMBL/GenBank/DDBJ whole genome shotgun (WGS) entry which is preliminary data.</text>
</comment>
<feature type="region of interest" description="Disordered" evidence="2">
    <location>
        <begin position="25"/>
        <end position="50"/>
    </location>
</feature>
<dbReference type="Proteomes" id="UP001367508">
    <property type="component" value="Unassembled WGS sequence"/>
</dbReference>
<dbReference type="Gene3D" id="1.10.10.60">
    <property type="entry name" value="Homeodomain-like"/>
    <property type="match status" value="1"/>
</dbReference>
<dbReference type="PANTHER" id="PTHR46327:SF2">
    <property type="entry name" value="SEQUENCE-SPECIFIC DNA BINDING TRANSCRIPTION FACTOR"/>
    <property type="match status" value="1"/>
</dbReference>
<sequence>MEPNALGGGIFSNISSGLLGVENPLQQQQQQQQQPSLQNQQNPHPLHHPQMVSYATHHDTDTHQQQQSIKHGYNYSGTKITNKPQTPVSDEDEPGFTGDDISSGDPKRKVSPWHRMKWTDTMVRLLIMAVYYIGDEAGSEGNDPTGKKKVSGLLQKKGKWKSVSRGMMEKGYYVSPQQCEDKFNDLNKRYKRVNDILGKGTACRVVEKQSLLDTMDFSPKIKEEVRKLLNSKHLFFREMCAYHNSCGHGSNNNSGASNLQQSAEAGTETQPQQQQQQHQQHQRCLHASENGVGGLRMLKEDGDDEEEDDESEEYSDEDEEESEEGGSRGTQDENDVMRKRSRKGGFGVSTLSSSQVMQQLSSEVTVVMQDGGKSSWEKKQWMKKRVVQLEEQQVNYQLQAFELEKQRLKWARFSSKKEREMERDKLENERRRLEIERMVLLVRQKELELFNIQQQHSST</sequence>
<feature type="domain" description="Myb/SANT-like DNA-binding" evidence="3">
    <location>
        <begin position="115"/>
        <end position="208"/>
    </location>
</feature>
<evidence type="ECO:0000259" key="3">
    <source>
        <dbReference type="Pfam" id="PF13837"/>
    </source>
</evidence>
<protein>
    <recommendedName>
        <fullName evidence="3">Myb/SANT-like DNA-binding domain-containing protein</fullName>
    </recommendedName>
</protein>
<name>A0AAN9LN47_CANGL</name>
<dbReference type="EMBL" id="JAYMYQ010000004">
    <property type="protein sequence ID" value="KAK7337168.1"/>
    <property type="molecule type" value="Genomic_DNA"/>
</dbReference>
<dbReference type="PANTHER" id="PTHR46327">
    <property type="entry name" value="F16F4.11 PROTEIN-RELATED"/>
    <property type="match status" value="1"/>
</dbReference>
<feature type="compositionally biased region" description="Acidic residues" evidence="2">
    <location>
        <begin position="301"/>
        <end position="324"/>
    </location>
</feature>
<evidence type="ECO:0000313" key="4">
    <source>
        <dbReference type="EMBL" id="KAK7337168.1"/>
    </source>
</evidence>
<dbReference type="InterPro" id="IPR044822">
    <property type="entry name" value="Myb_DNA-bind_4"/>
</dbReference>
<feature type="compositionally biased region" description="Low complexity" evidence="2">
    <location>
        <begin position="270"/>
        <end position="279"/>
    </location>
</feature>
<proteinExistence type="predicted"/>
<dbReference type="Pfam" id="PF13837">
    <property type="entry name" value="Myb_DNA-bind_4"/>
    <property type="match status" value="1"/>
</dbReference>
<feature type="compositionally biased region" description="Low complexity" evidence="2">
    <location>
        <begin position="251"/>
        <end position="263"/>
    </location>
</feature>
<feature type="region of interest" description="Disordered" evidence="2">
    <location>
        <begin position="74"/>
        <end position="110"/>
    </location>
</feature>
<feature type="compositionally biased region" description="Polar residues" evidence="2">
    <location>
        <begin position="75"/>
        <end position="88"/>
    </location>
</feature>